<feature type="domain" description="RNase H type-1" evidence="1">
    <location>
        <begin position="13"/>
        <end position="145"/>
    </location>
</feature>
<dbReference type="Proteomes" id="UP001610728">
    <property type="component" value="Unassembled WGS sequence"/>
</dbReference>
<evidence type="ECO:0000313" key="3">
    <source>
        <dbReference type="Proteomes" id="UP001610728"/>
    </source>
</evidence>
<reference evidence="2 3" key="1">
    <citation type="submission" date="2020-05" db="EMBL/GenBank/DDBJ databases">
        <title>Ceratocystis lukuohia genome.</title>
        <authorList>
            <person name="Harrington T.C."/>
            <person name="Kim K."/>
            <person name="Mayers C.G."/>
        </authorList>
    </citation>
    <scope>NUCLEOTIDE SEQUENCE [LARGE SCALE GENOMIC DNA]</scope>
    <source>
        <strain evidence="2 3">C4212</strain>
    </source>
</reference>
<name>A0ABR4MSE7_9PEZI</name>
<dbReference type="PROSITE" id="PS50879">
    <property type="entry name" value="RNASE_H_1"/>
    <property type="match status" value="1"/>
</dbReference>
<sequence>MVLYTLDFTAQTLKQAIRAATDGSRNSDGDTGAGWAVYYRGKVLAQGKGSCDRHREVADAEEIAALKAVRAATEVAPSQAEELTEPKPGTSQLAIDEIRRILARWQGGSNNLALEKPAGKVHWVPGHCEVPGNEAVDQLAKAGCKSEDLLVPKATMSLMAARRWGNETFKADFRHWIKENYPKIVER</sequence>
<organism evidence="2 3">
    <name type="scientific">Ceratocystis lukuohia</name>
    <dbReference type="NCBI Taxonomy" id="2019550"/>
    <lineage>
        <taxon>Eukaryota</taxon>
        <taxon>Fungi</taxon>
        <taxon>Dikarya</taxon>
        <taxon>Ascomycota</taxon>
        <taxon>Pezizomycotina</taxon>
        <taxon>Sordariomycetes</taxon>
        <taxon>Hypocreomycetidae</taxon>
        <taxon>Microascales</taxon>
        <taxon>Ceratocystidaceae</taxon>
        <taxon>Ceratocystis</taxon>
    </lineage>
</organism>
<comment type="caution">
    <text evidence="2">The sequence shown here is derived from an EMBL/GenBank/DDBJ whole genome shotgun (WGS) entry which is preliminary data.</text>
</comment>
<proteinExistence type="predicted"/>
<accession>A0ABR4MSE7</accession>
<dbReference type="InterPro" id="IPR012337">
    <property type="entry name" value="RNaseH-like_sf"/>
</dbReference>
<keyword evidence="3" id="KW-1185">Reference proteome</keyword>
<dbReference type="EMBL" id="JABSNW010000001">
    <property type="protein sequence ID" value="KAL2891189.1"/>
    <property type="molecule type" value="Genomic_DNA"/>
</dbReference>
<gene>
    <name evidence="2" type="ORF">HOO65_010547</name>
</gene>
<evidence type="ECO:0000259" key="1">
    <source>
        <dbReference type="PROSITE" id="PS50879"/>
    </source>
</evidence>
<dbReference type="CDD" id="cd09276">
    <property type="entry name" value="Rnase_HI_RT_non_LTR"/>
    <property type="match status" value="1"/>
</dbReference>
<dbReference type="RefSeq" id="XP_070862369.1">
    <property type="nucleotide sequence ID" value="XM_071006177.1"/>
</dbReference>
<dbReference type="Gene3D" id="3.30.420.10">
    <property type="entry name" value="Ribonuclease H-like superfamily/Ribonuclease H"/>
    <property type="match status" value="1"/>
</dbReference>
<dbReference type="SUPFAM" id="SSF53098">
    <property type="entry name" value="Ribonuclease H-like"/>
    <property type="match status" value="1"/>
</dbReference>
<dbReference type="GeneID" id="98114793"/>
<dbReference type="InterPro" id="IPR036397">
    <property type="entry name" value="RNaseH_sf"/>
</dbReference>
<protein>
    <submittedName>
        <fullName evidence="2">Double-stranded RNA/RNA-DNA hybrid binding protein</fullName>
    </submittedName>
</protein>
<dbReference type="InterPro" id="IPR002156">
    <property type="entry name" value="RNaseH_domain"/>
</dbReference>
<evidence type="ECO:0000313" key="2">
    <source>
        <dbReference type="EMBL" id="KAL2891189.1"/>
    </source>
</evidence>